<accession>A0ACB9VSK7</accession>
<reference evidence="1" key="1">
    <citation type="submission" date="2022-05" db="EMBL/GenBank/DDBJ databases">
        <title>Chromosome-level genome of Chaenocephalus aceratus.</title>
        <authorList>
            <person name="Park H."/>
        </authorList>
    </citation>
    <scope>NUCLEOTIDE SEQUENCE</scope>
    <source>
        <strain evidence="1">KU_202001</strain>
    </source>
</reference>
<name>A0ACB9VSK7_CHAAC</name>
<proteinExistence type="predicted"/>
<dbReference type="Proteomes" id="UP001057452">
    <property type="component" value="Chromosome 23"/>
</dbReference>
<comment type="caution">
    <text evidence="1">The sequence shown here is derived from an EMBL/GenBank/DDBJ whole genome shotgun (WGS) entry which is preliminary data.</text>
</comment>
<keyword evidence="2" id="KW-1185">Reference proteome</keyword>
<evidence type="ECO:0000313" key="1">
    <source>
        <dbReference type="EMBL" id="KAI4802913.1"/>
    </source>
</evidence>
<evidence type="ECO:0000313" key="2">
    <source>
        <dbReference type="Proteomes" id="UP001057452"/>
    </source>
</evidence>
<gene>
    <name evidence="1" type="ORF">KUCAC02_006481</name>
</gene>
<organism evidence="1 2">
    <name type="scientific">Chaenocephalus aceratus</name>
    <name type="common">Blackfin icefish</name>
    <name type="synonym">Chaenichthys aceratus</name>
    <dbReference type="NCBI Taxonomy" id="36190"/>
    <lineage>
        <taxon>Eukaryota</taxon>
        <taxon>Metazoa</taxon>
        <taxon>Chordata</taxon>
        <taxon>Craniata</taxon>
        <taxon>Vertebrata</taxon>
        <taxon>Euteleostomi</taxon>
        <taxon>Actinopterygii</taxon>
        <taxon>Neopterygii</taxon>
        <taxon>Teleostei</taxon>
        <taxon>Neoteleostei</taxon>
        <taxon>Acanthomorphata</taxon>
        <taxon>Eupercaria</taxon>
        <taxon>Perciformes</taxon>
        <taxon>Notothenioidei</taxon>
        <taxon>Channichthyidae</taxon>
        <taxon>Chaenocephalus</taxon>
    </lineage>
</organism>
<sequence>MEILDSSEPFLHWDRNLSELSEAGEIDCGLYTNHFSELLDDLSQDALLGQLLSDPFLSGVRGGGVEAMEGEDGSELSPSSPLPPHITAEHSYSLCGDSRPQSPLSHLTGEQGSDAESDGESADWPMEQEDSIDSLLCETPSLLPTLSLSLVPGEGPRAPESPAVAPAVPPSPPAQPRVNSSQGKAFKIKEENIIPQIKLEPHEVDQFLNLSPKGLEVLQMPPTPPSSHGSDSEGSQSPVHAPPGLSCPPSPSSPPPSQASPKVSPRATSSLSNSPLLTAAHKLQGSGPLMLTEEERRTLVAEGYPVPNKLPLTKAEEKALKKIRRKIKNKISAQESRRKKKEYMDALEKKVETCSNENHELRRKVENLECTNKSLLQQLQSLQAVVTGKVPKSCRMAGTQTSSCLMVVVLCFSLFFGSFYPSSMSPCSTITEIGLASKQLDVKESYTTTVKSRNLLSTFEDEQPHLLGLGGEYPNQWEEAPAVVMAAWRRSEQQKVVEEPIMVETLVPLRNNSNETQTSKNVLLDLHRSLESSSSKVIELDRTVNETS</sequence>
<protein>
    <submittedName>
        <fullName evidence="1">Uncharacterized protein</fullName>
    </submittedName>
</protein>
<dbReference type="EMBL" id="CM043807">
    <property type="protein sequence ID" value="KAI4802913.1"/>
    <property type="molecule type" value="Genomic_DNA"/>
</dbReference>